<keyword evidence="1" id="KW-0472">Membrane</keyword>
<dbReference type="OrthoDB" id="5421633at2"/>
<evidence type="ECO:0000313" key="3">
    <source>
        <dbReference type="Proteomes" id="UP000051587"/>
    </source>
</evidence>
<reference evidence="2 3" key="1">
    <citation type="submission" date="2015-09" db="EMBL/GenBank/DDBJ databases">
        <authorList>
            <consortium name="Swine Surveillance"/>
        </authorList>
    </citation>
    <scope>NUCLEOTIDE SEQUENCE [LARGE SCALE GENOMIC DNA]</scope>
    <source>
        <strain evidence="2 3">CECT 4357</strain>
    </source>
</reference>
<dbReference type="InterPro" id="IPR025495">
    <property type="entry name" value="DUF4386"/>
</dbReference>
<keyword evidence="3" id="KW-1185">Reference proteome</keyword>
<dbReference type="EMBL" id="CYSA01000010">
    <property type="protein sequence ID" value="CUH63770.1"/>
    <property type="molecule type" value="Genomic_DNA"/>
</dbReference>
<dbReference type="AlphaFoldDB" id="A0A0N7LUK7"/>
<feature type="transmembrane region" description="Helical" evidence="1">
    <location>
        <begin position="193"/>
        <end position="214"/>
    </location>
</feature>
<name>A0A0N7LUK7_THAGE</name>
<dbReference type="Proteomes" id="UP000051587">
    <property type="component" value="Unassembled WGS sequence"/>
</dbReference>
<feature type="transmembrane region" description="Helical" evidence="1">
    <location>
        <begin position="90"/>
        <end position="113"/>
    </location>
</feature>
<keyword evidence="1" id="KW-1133">Transmembrane helix</keyword>
<evidence type="ECO:0000313" key="2">
    <source>
        <dbReference type="EMBL" id="CUH63770.1"/>
    </source>
</evidence>
<sequence length="224" mass="24215">MSVQFDNNFRSYARPAGLSYLIIILFGISAELLLRGPLIDWSSAETTARALREHASLFRLSLGADMIMALCDVVLAVLLYRILRPVNEALALLAMVLRLVQMAIVMGSMLYLVEAELAVATGGDVLDPLRLHAAGYDLGLLFFGANTLITAVLLCRSDRAPVWLAAALGAAGVVYLTGSLSRFVAPDFNASMQIAYLLPLIAETGFCLWLLFAARPPEAQVQQA</sequence>
<feature type="transmembrane region" description="Helical" evidence="1">
    <location>
        <begin position="12"/>
        <end position="34"/>
    </location>
</feature>
<dbReference type="STRING" id="53501.SAMN04488043_11272"/>
<accession>A0A0N7LUK7</accession>
<keyword evidence="1" id="KW-0812">Transmembrane</keyword>
<proteinExistence type="predicted"/>
<dbReference type="Pfam" id="PF14329">
    <property type="entry name" value="DUF4386"/>
    <property type="match status" value="1"/>
</dbReference>
<evidence type="ECO:0000256" key="1">
    <source>
        <dbReference type="SAM" id="Phobius"/>
    </source>
</evidence>
<protein>
    <recommendedName>
        <fullName evidence="4">DUF4386 domain-containing protein</fullName>
    </recommendedName>
</protein>
<feature type="transmembrane region" description="Helical" evidence="1">
    <location>
        <begin position="66"/>
        <end position="83"/>
    </location>
</feature>
<gene>
    <name evidence="2" type="ORF">TG4357_00880</name>
</gene>
<dbReference type="RefSeq" id="WP_058261670.1">
    <property type="nucleotide sequence ID" value="NZ_CP051181.1"/>
</dbReference>
<feature type="transmembrane region" description="Helical" evidence="1">
    <location>
        <begin position="162"/>
        <end position="181"/>
    </location>
</feature>
<organism evidence="2 3">
    <name type="scientific">Thalassovita gelatinovora</name>
    <name type="common">Thalassobius gelatinovorus</name>
    <dbReference type="NCBI Taxonomy" id="53501"/>
    <lineage>
        <taxon>Bacteria</taxon>
        <taxon>Pseudomonadati</taxon>
        <taxon>Pseudomonadota</taxon>
        <taxon>Alphaproteobacteria</taxon>
        <taxon>Rhodobacterales</taxon>
        <taxon>Roseobacteraceae</taxon>
        <taxon>Thalassovita</taxon>
    </lineage>
</organism>
<feature type="transmembrane region" description="Helical" evidence="1">
    <location>
        <begin position="133"/>
        <end position="155"/>
    </location>
</feature>
<evidence type="ECO:0008006" key="4">
    <source>
        <dbReference type="Google" id="ProtNLM"/>
    </source>
</evidence>